<evidence type="ECO:0000313" key="2">
    <source>
        <dbReference type="EMBL" id="AAG17736.1"/>
    </source>
</evidence>
<feature type="transmembrane region" description="Helical" evidence="1">
    <location>
        <begin position="123"/>
        <end position="140"/>
    </location>
</feature>
<protein>
    <submittedName>
        <fullName evidence="2">Orf207</fullName>
    </submittedName>
</protein>
<keyword evidence="1" id="KW-0812">Transmembrane</keyword>
<dbReference type="RefSeq" id="NP_066465.1">
    <property type="nucleotide sequence ID" value="NC_002572.1"/>
</dbReference>
<keyword evidence="1" id="KW-0472">Membrane</keyword>
<gene>
    <name evidence="2" type="primary">orf207</name>
</gene>
<accession>Q9G8W1</accession>
<dbReference type="AlphaFoldDB" id="Q9G8W1"/>
<evidence type="ECO:0000256" key="1">
    <source>
        <dbReference type="SAM" id="Phobius"/>
    </source>
</evidence>
<organism evidence="2">
    <name type="scientific">Rhodomonas salina</name>
    <name type="common">Pyrenomonas salina</name>
    <dbReference type="NCBI Taxonomy" id="3034"/>
    <lineage>
        <taxon>Eukaryota</taxon>
        <taxon>Cryptophyceae</taxon>
        <taxon>Pyrenomonadales</taxon>
        <taxon>Pyrenomonadaceae</taxon>
        <taxon>Rhodomonas</taxon>
    </lineage>
</organism>
<keyword evidence="1" id="KW-1133">Transmembrane helix</keyword>
<feature type="transmembrane region" description="Helical" evidence="1">
    <location>
        <begin position="95"/>
        <end position="117"/>
    </location>
</feature>
<sequence length="207" mass="24678">MSNLFVKKKLYTKNINHIKKNLCCYEIPQNYLLKTNVTSIHKWLVVELSLTSSLKIIQYETNFSNEKKLLNLLSIQKNKKSFFLNDSLKRKLERFFFVLYFFKQAFLLKNFIMGQIYRPFKNGFIVVISGLVCFLPKNNCSYINFDMTKNNIFFISSFNENNVKTVILSQRNMYKRINYTLFNMASRFVRFKKSYGRRNSGGQSFKL</sequence>
<keyword evidence="2" id="KW-0496">Mitochondrion</keyword>
<name>Q9G8W1_RHDSA</name>
<dbReference type="EMBL" id="AF288090">
    <property type="protein sequence ID" value="AAG17736.1"/>
    <property type="molecule type" value="Genomic_DNA"/>
</dbReference>
<proteinExistence type="predicted"/>
<dbReference type="GeneID" id="801224"/>
<reference evidence="2" key="1">
    <citation type="submission" date="2000-07" db="EMBL/GenBank/DDBJ databases">
        <title>Algae with secondary chloroplasts have mitochondria that originate from the host.</title>
        <authorList>
            <person name="Burger G."/>
            <person name="Lang B.F."/>
            <person name="Maier U.G."/>
            <person name="McFadden G.I."/>
            <person name="Gray W.M.M.W."/>
        </authorList>
    </citation>
    <scope>NUCLEOTIDE SEQUENCE</scope>
</reference>
<geneLocation type="mitochondrion" evidence="2"/>